<evidence type="ECO:0000313" key="1">
    <source>
        <dbReference type="EMBL" id="BAC61864.1"/>
    </source>
</evidence>
<gene>
    <name evidence="1" type="ordered locus">VPA0522</name>
</gene>
<protein>
    <submittedName>
        <fullName evidence="1">Uncharacterized protein</fullName>
    </submittedName>
</protein>
<reference evidence="1 2" key="1">
    <citation type="journal article" date="2003" name="Lancet">
        <title>Genome sequence of Vibrio parahaemolyticus: a pathogenic mechanism distinct from that of V. cholerae.</title>
        <authorList>
            <person name="Makino K."/>
            <person name="Oshima K."/>
            <person name="Kurokawa K."/>
            <person name="Yokoyama K."/>
            <person name="Uda T."/>
            <person name="Tagomori K."/>
            <person name="Iijima Y."/>
            <person name="Najima M."/>
            <person name="Nakano M."/>
            <person name="Yamashita A."/>
            <person name="Kubota Y."/>
            <person name="Kimura S."/>
            <person name="Yasunaga T."/>
            <person name="Honda T."/>
            <person name="Shinagawa H."/>
            <person name="Hattori M."/>
            <person name="Iida T."/>
        </authorList>
    </citation>
    <scope>NUCLEOTIDE SEQUENCE [LARGE SCALE GENOMIC DNA]</scope>
    <source>
        <strain evidence="2">RIMD 2210633</strain>
    </source>
</reference>
<dbReference type="HOGENOM" id="CLU_3086118_0_0_6"/>
<dbReference type="EMBL" id="BA000032">
    <property type="protein sequence ID" value="BAC61864.1"/>
    <property type="molecule type" value="Genomic_DNA"/>
</dbReference>
<dbReference type="Proteomes" id="UP000002493">
    <property type="component" value="Chromosome 2"/>
</dbReference>
<organism evidence="1 2">
    <name type="scientific">Vibrio parahaemolyticus serotype O3:K6 (strain RIMD 2210633)</name>
    <dbReference type="NCBI Taxonomy" id="223926"/>
    <lineage>
        <taxon>Bacteria</taxon>
        <taxon>Pseudomonadati</taxon>
        <taxon>Pseudomonadota</taxon>
        <taxon>Gammaproteobacteria</taxon>
        <taxon>Vibrionales</taxon>
        <taxon>Vibrionaceae</taxon>
        <taxon>Vibrio</taxon>
    </lineage>
</organism>
<sequence>MFQIRFVAFFHLTIGERVVSLQKLLRCLNQSTAPNLVPLIETSSVRLTQVIH</sequence>
<accession>Q87IT5</accession>
<evidence type="ECO:0000313" key="2">
    <source>
        <dbReference type="Proteomes" id="UP000002493"/>
    </source>
</evidence>
<dbReference type="AlphaFoldDB" id="Q87IT5"/>
<proteinExistence type="predicted"/>
<name>Q87IT5_VIBPA</name>
<dbReference type="KEGG" id="vpa:VPA0522"/>